<organism evidence="2 3">
    <name type="scientific">Marinobacter subterrani</name>
    <dbReference type="NCBI Taxonomy" id="1658765"/>
    <lineage>
        <taxon>Bacteria</taxon>
        <taxon>Pseudomonadati</taxon>
        <taxon>Pseudomonadota</taxon>
        <taxon>Gammaproteobacteria</taxon>
        <taxon>Pseudomonadales</taxon>
        <taxon>Marinobacteraceae</taxon>
        <taxon>Marinobacter</taxon>
    </lineage>
</organism>
<dbReference type="PATRIC" id="fig|1658765.3.peg.2437"/>
<name>A0A0J7JEA5_9GAMM</name>
<dbReference type="Proteomes" id="UP000036102">
    <property type="component" value="Unassembled WGS sequence"/>
</dbReference>
<dbReference type="STRING" id="1658765.Msub_12419"/>
<reference evidence="2 3" key="1">
    <citation type="submission" date="2015-06" db="EMBL/GenBank/DDBJ databases">
        <title>Marinobacter subterrani, a genetically tractable neutrophilic iron-oxidizing strain isolated from the Soudan Iron Mine.</title>
        <authorList>
            <person name="Bonis B.M."/>
            <person name="Gralnick J.A."/>
        </authorList>
    </citation>
    <scope>NUCLEOTIDE SEQUENCE [LARGE SCALE GENOMIC DNA]</scope>
    <source>
        <strain evidence="2 3">JG233</strain>
    </source>
</reference>
<evidence type="ECO:0000313" key="2">
    <source>
        <dbReference type="EMBL" id="KMQ76209.1"/>
    </source>
</evidence>
<dbReference type="AlphaFoldDB" id="A0A0J7JEA5"/>
<feature type="region of interest" description="Disordered" evidence="1">
    <location>
        <begin position="1"/>
        <end position="61"/>
    </location>
</feature>
<sequence>MAQHQAKKTRRSSNARAQNRPRKVYLVDGARSPFLKARGRPGPFSPVDFAVQASSHGDRFR</sequence>
<keyword evidence="3" id="KW-1185">Reference proteome</keyword>
<dbReference type="EMBL" id="LFBU01000001">
    <property type="protein sequence ID" value="KMQ76209.1"/>
    <property type="molecule type" value="Genomic_DNA"/>
</dbReference>
<feature type="compositionally biased region" description="Basic residues" evidence="1">
    <location>
        <begin position="1"/>
        <end position="23"/>
    </location>
</feature>
<accession>A0A0J7JEA5</accession>
<protein>
    <submittedName>
        <fullName evidence="2">Uncharacterized protein</fullName>
    </submittedName>
</protein>
<evidence type="ECO:0000256" key="1">
    <source>
        <dbReference type="SAM" id="MobiDB-lite"/>
    </source>
</evidence>
<comment type="caution">
    <text evidence="2">The sequence shown here is derived from an EMBL/GenBank/DDBJ whole genome shotgun (WGS) entry which is preliminary data.</text>
</comment>
<gene>
    <name evidence="2" type="ORF">Msub_12419</name>
</gene>
<evidence type="ECO:0000313" key="3">
    <source>
        <dbReference type="Proteomes" id="UP000036102"/>
    </source>
</evidence>
<proteinExistence type="predicted"/>
<dbReference type="RefSeq" id="WP_082146479.1">
    <property type="nucleotide sequence ID" value="NZ_LFBU01000001.1"/>
</dbReference>